<evidence type="ECO:0000256" key="1">
    <source>
        <dbReference type="SAM" id="MobiDB-lite"/>
    </source>
</evidence>
<gene>
    <name evidence="2" type="ORF">IZO911_LOCUS1777</name>
    <name evidence="3" type="ORF">KXQ929_LOCUS21722</name>
</gene>
<protein>
    <submittedName>
        <fullName evidence="2">Uncharacterized protein</fullName>
    </submittedName>
</protein>
<name>A0A813MD05_9BILA</name>
<dbReference type="EMBL" id="CAJOBB010001611">
    <property type="protein sequence ID" value="CAF3880403.1"/>
    <property type="molecule type" value="Genomic_DNA"/>
</dbReference>
<dbReference type="Proteomes" id="UP000663860">
    <property type="component" value="Unassembled WGS sequence"/>
</dbReference>
<feature type="compositionally biased region" description="Basic and acidic residues" evidence="1">
    <location>
        <begin position="90"/>
        <end position="112"/>
    </location>
</feature>
<organism evidence="2 4">
    <name type="scientific">Adineta steineri</name>
    <dbReference type="NCBI Taxonomy" id="433720"/>
    <lineage>
        <taxon>Eukaryota</taxon>
        <taxon>Metazoa</taxon>
        <taxon>Spiralia</taxon>
        <taxon>Gnathifera</taxon>
        <taxon>Rotifera</taxon>
        <taxon>Eurotatoria</taxon>
        <taxon>Bdelloidea</taxon>
        <taxon>Adinetida</taxon>
        <taxon>Adinetidae</taxon>
        <taxon>Adineta</taxon>
    </lineage>
</organism>
<dbReference type="AlphaFoldDB" id="A0A813MD05"/>
<dbReference type="EMBL" id="CAJNOE010000008">
    <property type="protein sequence ID" value="CAF0719741.1"/>
    <property type="molecule type" value="Genomic_DNA"/>
</dbReference>
<sequence length="227" mass="26391">MAQNTVRRSTTTMGDKKCLKNTTKYSFRVQSAPPLSLQQYLRSSTGTRPGAANWKHSGKYREPTFRAYLSPAVKEKPKPVESRWIPPSPYKHERPPALSPEKKVEERIEEPIWHPPSPYKDKRPTSLSPEKKVQERIEEPLWHPPGPYKDKRPTSISPEKRPQKSIAEPVWRPAGKFEHKPVPYFDPPNLRWSLQELLRSMPEMRPKTFRSSSSMSRLRQSEAVEET</sequence>
<feature type="compositionally biased region" description="Basic and acidic residues" evidence="1">
    <location>
        <begin position="119"/>
        <end position="141"/>
    </location>
</feature>
<evidence type="ECO:0000313" key="2">
    <source>
        <dbReference type="EMBL" id="CAF0719741.1"/>
    </source>
</evidence>
<accession>A0A813MD05</accession>
<evidence type="ECO:0000313" key="3">
    <source>
        <dbReference type="EMBL" id="CAF3880403.1"/>
    </source>
</evidence>
<dbReference type="Proteomes" id="UP000663868">
    <property type="component" value="Unassembled WGS sequence"/>
</dbReference>
<feature type="region of interest" description="Disordered" evidence="1">
    <location>
        <begin position="203"/>
        <end position="227"/>
    </location>
</feature>
<reference evidence="2" key="1">
    <citation type="submission" date="2021-02" db="EMBL/GenBank/DDBJ databases">
        <authorList>
            <person name="Nowell W R."/>
        </authorList>
    </citation>
    <scope>NUCLEOTIDE SEQUENCE</scope>
</reference>
<evidence type="ECO:0000313" key="4">
    <source>
        <dbReference type="Proteomes" id="UP000663860"/>
    </source>
</evidence>
<feature type="region of interest" description="Disordered" evidence="1">
    <location>
        <begin position="70"/>
        <end position="178"/>
    </location>
</feature>
<feature type="compositionally biased region" description="Basic and acidic residues" evidence="1">
    <location>
        <begin position="148"/>
        <end position="162"/>
    </location>
</feature>
<comment type="caution">
    <text evidence="2">The sequence shown here is derived from an EMBL/GenBank/DDBJ whole genome shotgun (WGS) entry which is preliminary data.</text>
</comment>
<proteinExistence type="predicted"/>